<feature type="domain" description="Cyclin-like" evidence="6">
    <location>
        <begin position="194"/>
        <end position="282"/>
    </location>
</feature>
<dbReference type="CDD" id="cd20544">
    <property type="entry name" value="CYCLIN_AtCycD-like_rpt2"/>
    <property type="match status" value="1"/>
</dbReference>
<evidence type="ECO:0000259" key="6">
    <source>
        <dbReference type="SMART" id="SM00385"/>
    </source>
</evidence>
<protein>
    <recommendedName>
        <fullName evidence="10">Cyclin N-terminal domain-containing protein</fullName>
    </recommendedName>
</protein>
<dbReference type="EMBL" id="QGKX02001521">
    <property type="protein sequence ID" value="KAF3514043.1"/>
    <property type="molecule type" value="Genomic_DNA"/>
</dbReference>
<evidence type="ECO:0000256" key="5">
    <source>
        <dbReference type="RuleBase" id="RU000383"/>
    </source>
</evidence>
<dbReference type="InterPro" id="IPR006671">
    <property type="entry name" value="Cyclin_N"/>
</dbReference>
<dbReference type="InterPro" id="IPR036915">
    <property type="entry name" value="Cyclin-like_sf"/>
</dbReference>
<dbReference type="AlphaFoldDB" id="A0A8S9PMV5"/>
<dbReference type="InterPro" id="IPR039361">
    <property type="entry name" value="Cyclin"/>
</dbReference>
<keyword evidence="4" id="KW-0131">Cell cycle</keyword>
<dbReference type="FunFam" id="1.10.472.10:FF:000060">
    <property type="entry name" value="D6-type cyclin"/>
    <property type="match status" value="1"/>
</dbReference>
<feature type="domain" description="Cyclin C-terminal" evidence="7">
    <location>
        <begin position="291"/>
        <end position="417"/>
    </location>
</feature>
<gene>
    <name evidence="8" type="ORF">F2Q69_00004680</name>
</gene>
<keyword evidence="3 5" id="KW-0195">Cyclin</keyword>
<comment type="caution">
    <text evidence="8">The sequence shown here is derived from an EMBL/GenBank/DDBJ whole genome shotgun (WGS) entry which is preliminary data.</text>
</comment>
<organism evidence="8 9">
    <name type="scientific">Brassica cretica</name>
    <name type="common">Mustard</name>
    <dbReference type="NCBI Taxonomy" id="69181"/>
    <lineage>
        <taxon>Eukaryota</taxon>
        <taxon>Viridiplantae</taxon>
        <taxon>Streptophyta</taxon>
        <taxon>Embryophyta</taxon>
        <taxon>Tracheophyta</taxon>
        <taxon>Spermatophyta</taxon>
        <taxon>Magnoliopsida</taxon>
        <taxon>eudicotyledons</taxon>
        <taxon>Gunneridae</taxon>
        <taxon>Pentapetalae</taxon>
        <taxon>rosids</taxon>
        <taxon>malvids</taxon>
        <taxon>Brassicales</taxon>
        <taxon>Brassicaceae</taxon>
        <taxon>Brassiceae</taxon>
        <taxon>Brassica</taxon>
    </lineage>
</organism>
<evidence type="ECO:0000256" key="3">
    <source>
        <dbReference type="ARBA" id="ARBA00023127"/>
    </source>
</evidence>
<evidence type="ECO:0000256" key="1">
    <source>
        <dbReference type="ARBA" id="ARBA00009065"/>
    </source>
</evidence>
<dbReference type="SMART" id="SM01332">
    <property type="entry name" value="Cyclin_C"/>
    <property type="match status" value="1"/>
</dbReference>
<dbReference type="InterPro" id="IPR004367">
    <property type="entry name" value="Cyclin_C-dom"/>
</dbReference>
<evidence type="ECO:0000259" key="7">
    <source>
        <dbReference type="SMART" id="SM01332"/>
    </source>
</evidence>
<sequence>MAANLELSLLCTEITNVGDEDDGIILDETPIVFPEISISQMSFPSESDEFIREMMEKEKQLLPSDDYISRLRSGYLDLDVRRREALNWILKACEEHQFGPMCICLSMNYLDRFLSVHDFPITNVGDEDDGIILDETPIVFPEISISQMSFPSESDEFIREMMEKEKQLLPSDDYISRLRSGYLDLDVRRREALNWILKACEEHQFGPMCICLSMNYLDRFLSVHDFPSGNTWAVQLLAVACLSLAAKIEETEVPMLIDLQAGHPQFVFEAKSVQRMELLVLNRLEWRLRAITPCSYIRYFLRKMSKCDQEPPNTLISRSLQVIASKTKGIDFLEFRPSEVAAAVALSVSGELYTVHFDNSSFSPLFSLLQKRVKKIGEMIESDEPGLCSQTPNGVLEVSACCFSSKTHDSSSPHTHLS</sequence>
<dbReference type="PANTHER" id="PTHR10177">
    <property type="entry name" value="CYCLINS"/>
    <property type="match status" value="1"/>
</dbReference>
<evidence type="ECO:0000313" key="9">
    <source>
        <dbReference type="Proteomes" id="UP000712600"/>
    </source>
</evidence>
<proteinExistence type="inferred from homology"/>
<dbReference type="Pfam" id="PF02984">
    <property type="entry name" value="Cyclin_C"/>
    <property type="match status" value="1"/>
</dbReference>
<dbReference type="Gene3D" id="1.10.472.10">
    <property type="entry name" value="Cyclin-like"/>
    <property type="match status" value="3"/>
</dbReference>
<accession>A0A8S9PMV5</accession>
<dbReference type="InterPro" id="IPR013763">
    <property type="entry name" value="Cyclin-like_dom"/>
</dbReference>
<dbReference type="GO" id="GO:0051301">
    <property type="term" value="P:cell division"/>
    <property type="evidence" value="ECO:0007669"/>
    <property type="project" value="UniProtKB-KW"/>
</dbReference>
<evidence type="ECO:0000313" key="8">
    <source>
        <dbReference type="EMBL" id="KAF3514043.1"/>
    </source>
</evidence>
<dbReference type="PROSITE" id="PS00292">
    <property type="entry name" value="CYCLINS"/>
    <property type="match status" value="2"/>
</dbReference>
<name>A0A8S9PMV5_BRACR</name>
<dbReference type="SUPFAM" id="SSF47954">
    <property type="entry name" value="Cyclin-like"/>
    <property type="match status" value="2"/>
</dbReference>
<reference evidence="8" key="1">
    <citation type="submission" date="2019-12" db="EMBL/GenBank/DDBJ databases">
        <title>Genome sequencing and annotation of Brassica cretica.</title>
        <authorList>
            <person name="Studholme D.J."/>
            <person name="Sarris P."/>
        </authorList>
    </citation>
    <scope>NUCLEOTIDE SEQUENCE</scope>
    <source>
        <strain evidence="8">PFS-109/04</strain>
        <tissue evidence="8">Leaf</tissue>
    </source>
</reference>
<evidence type="ECO:0000256" key="2">
    <source>
        <dbReference type="ARBA" id="ARBA00022618"/>
    </source>
</evidence>
<dbReference type="Pfam" id="PF00134">
    <property type="entry name" value="Cyclin_N"/>
    <property type="match status" value="2"/>
</dbReference>
<dbReference type="FunFam" id="1.10.472.10:FF:000040">
    <property type="entry name" value="D6-type cyclin"/>
    <property type="match status" value="1"/>
</dbReference>
<comment type="similarity">
    <text evidence="1">Belongs to the cyclin family. Cyclin D subfamily.</text>
</comment>
<keyword evidence="2" id="KW-0132">Cell division</keyword>
<dbReference type="SMART" id="SM00385">
    <property type="entry name" value="CYCLIN"/>
    <property type="match status" value="1"/>
</dbReference>
<dbReference type="CDD" id="cd20543">
    <property type="entry name" value="CYCLIN_AtCycD-like_rpt1"/>
    <property type="match status" value="1"/>
</dbReference>
<evidence type="ECO:0008006" key="10">
    <source>
        <dbReference type="Google" id="ProtNLM"/>
    </source>
</evidence>
<dbReference type="Proteomes" id="UP000712600">
    <property type="component" value="Unassembled WGS sequence"/>
</dbReference>
<evidence type="ECO:0000256" key="4">
    <source>
        <dbReference type="ARBA" id="ARBA00023306"/>
    </source>
</evidence>
<dbReference type="InterPro" id="IPR048258">
    <property type="entry name" value="Cyclins_cyclin-box"/>
</dbReference>